<evidence type="ECO:0000313" key="10">
    <source>
        <dbReference type="EMBL" id="ORY86835.1"/>
    </source>
</evidence>
<comment type="subcellular location">
    <subcellularLocation>
        <location evidence="1">Secreted</location>
    </subcellularLocation>
</comment>
<dbReference type="GO" id="GO:0046475">
    <property type="term" value="P:glycerophospholipid catabolic process"/>
    <property type="evidence" value="ECO:0007669"/>
    <property type="project" value="TreeGrafter"/>
</dbReference>
<evidence type="ECO:0000259" key="9">
    <source>
        <dbReference type="PROSITE" id="PS51210"/>
    </source>
</evidence>
<dbReference type="GO" id="GO:0004622">
    <property type="term" value="F:phosphatidylcholine lysophospholipase activity"/>
    <property type="evidence" value="ECO:0007669"/>
    <property type="project" value="UniProtKB-EC"/>
</dbReference>
<dbReference type="Proteomes" id="UP000193685">
    <property type="component" value="Unassembled WGS sequence"/>
</dbReference>
<comment type="catalytic activity">
    <reaction evidence="8">
        <text>a 1-acyl-sn-glycero-3-phosphocholine + H2O = sn-glycerol 3-phosphocholine + a fatty acid + H(+)</text>
        <dbReference type="Rhea" id="RHEA:15177"/>
        <dbReference type="ChEBI" id="CHEBI:15377"/>
        <dbReference type="ChEBI" id="CHEBI:15378"/>
        <dbReference type="ChEBI" id="CHEBI:16870"/>
        <dbReference type="ChEBI" id="CHEBI:28868"/>
        <dbReference type="ChEBI" id="CHEBI:58168"/>
        <dbReference type="EC" id="3.1.1.5"/>
    </reaction>
</comment>
<proteinExistence type="inferred from homology"/>
<dbReference type="Gene3D" id="3.40.1090.10">
    <property type="entry name" value="Cytosolic phospholipase A2 catalytic domain"/>
    <property type="match status" value="1"/>
</dbReference>
<dbReference type="GO" id="GO:0004623">
    <property type="term" value="F:phospholipase A2 activity"/>
    <property type="evidence" value="ECO:0007669"/>
    <property type="project" value="TreeGrafter"/>
</dbReference>
<keyword evidence="4 7" id="KW-0378">Hydrolase</keyword>
<dbReference type="PROSITE" id="PS51210">
    <property type="entry name" value="PLA2C"/>
    <property type="match status" value="1"/>
</dbReference>
<reference evidence="10 11" key="1">
    <citation type="submission" date="2016-07" db="EMBL/GenBank/DDBJ databases">
        <title>Pervasive Adenine N6-methylation of Active Genes in Fungi.</title>
        <authorList>
            <consortium name="DOE Joint Genome Institute"/>
            <person name="Mondo S.J."/>
            <person name="Dannebaum R.O."/>
            <person name="Kuo R.C."/>
            <person name="Labutti K."/>
            <person name="Haridas S."/>
            <person name="Kuo A."/>
            <person name="Salamov A."/>
            <person name="Ahrendt S.R."/>
            <person name="Lipzen A."/>
            <person name="Sullivan W."/>
            <person name="Andreopoulos W.B."/>
            <person name="Clum A."/>
            <person name="Lindquist E."/>
            <person name="Daum C."/>
            <person name="Ramamoorthy G.K."/>
            <person name="Gryganskyi A."/>
            <person name="Culley D."/>
            <person name="Magnuson J.K."/>
            <person name="James T.Y."/>
            <person name="O'Malley M.A."/>
            <person name="Stajich J.E."/>
            <person name="Spatafora J.W."/>
            <person name="Visel A."/>
            <person name="Grigoriev I.V."/>
        </authorList>
    </citation>
    <scope>NUCLEOTIDE SEQUENCE [LARGE SCALE GENOMIC DNA]</scope>
    <source>
        <strain evidence="10 11">12-1054</strain>
    </source>
</reference>
<dbReference type="EC" id="3.1.1.5" evidence="8"/>
<dbReference type="STRING" id="56484.A0A1Y2FVY2"/>
<dbReference type="GO" id="GO:0005576">
    <property type="term" value="C:extracellular region"/>
    <property type="evidence" value="ECO:0007669"/>
    <property type="project" value="UniProtKB-SubCell"/>
</dbReference>
<dbReference type="Pfam" id="PF01735">
    <property type="entry name" value="PLA2_B"/>
    <property type="match status" value="1"/>
</dbReference>
<dbReference type="InterPro" id="IPR016035">
    <property type="entry name" value="Acyl_Trfase/lysoPLipase"/>
</dbReference>
<dbReference type="InterPro" id="IPR002642">
    <property type="entry name" value="LysoPLipase_cat_dom"/>
</dbReference>
<evidence type="ECO:0000256" key="7">
    <source>
        <dbReference type="PROSITE-ProRule" id="PRU00555"/>
    </source>
</evidence>
<dbReference type="AlphaFoldDB" id="A0A1Y2FVY2"/>
<keyword evidence="3" id="KW-0964">Secreted</keyword>
<dbReference type="PANTHER" id="PTHR10728">
    <property type="entry name" value="CYTOSOLIC PHOSPHOLIPASE A2"/>
    <property type="match status" value="1"/>
</dbReference>
<keyword evidence="5 7" id="KW-0442">Lipid degradation</keyword>
<keyword evidence="11" id="KW-1185">Reference proteome</keyword>
<dbReference type="PANTHER" id="PTHR10728:SF40">
    <property type="entry name" value="PATATIN FAMILY PROTEIN"/>
    <property type="match status" value="1"/>
</dbReference>
<name>A0A1Y2FVY2_PROLT</name>
<gene>
    <name evidence="10" type="ORF">BCR37DRAFT_401734</name>
</gene>
<evidence type="ECO:0000313" key="11">
    <source>
        <dbReference type="Proteomes" id="UP000193685"/>
    </source>
</evidence>
<sequence>MLRAWRNASIQQRRIALAATAIALPPSLIYIHSRALHLEADLQTPPTKLNIDHGGNQSPPKEQATKQLVSLLDIDWPFAKLADLSSGVFSGLGLPRYALLIPEVGQKVVAAFSFDEGSLGKEVIEEAHDLKRNPEMALTAEVRIGDGLCDEELAFLKKRRQFTRKALAKYIHVPESEIDERDIPVIGVAGSGGGLRACLATTCIYEVLQEEGLLGATTYLAGISGSTWAQALFMTLGNQDPTRVLAHLKRRITTHIASPVANLELLNDNALEKYLLRGVLERWYQGYKDIGLVDLYGLMLTGRFLLPNNELVVNDDHLKISSQRKVVETGAVPLPISSMVHHEVPVGQPQKVKERAVSQGQKDIEPEGKSYFQFFEVTPFEFGSEELSSWIPTWSLGRKFDKGKDVNKVPELKLTTLLGTFSSAFCASLSHYLAEVQPLLPKVGIFKLINEQILSHDEDFKSIHLVDASKVPNYVKGMRDQLPDTVPGHFNQDADLTLCDAGMSNNLPFYPLLRRDVDILIAIDSSADIEANPWFSRVEGYAKLRGVKGWPVGAGWPKAGDDAEAQLAEATASSTEEAKAKMSAAQKRKKFALSPVNIWVGQATKSEDPSSTDTNEYTAKQVEENAESVTDSTGLMLIYLPLLPNDEVAGIDPATSDFCSTWNFEWQPEQVDLLRDMTRANFATGKERIRRAVKAMWERKRKQRLSGEKIMGEQRSTP</sequence>
<dbReference type="SUPFAM" id="SSF52151">
    <property type="entry name" value="FabD/lysophospholipase-like"/>
    <property type="match status" value="1"/>
</dbReference>
<dbReference type="GeneID" id="63788453"/>
<evidence type="ECO:0000256" key="2">
    <source>
        <dbReference type="ARBA" id="ARBA00008780"/>
    </source>
</evidence>
<keyword evidence="10" id="KW-0808">Transferase</keyword>
<accession>A0A1Y2FVY2</accession>
<dbReference type="GO" id="GO:0016740">
    <property type="term" value="F:transferase activity"/>
    <property type="evidence" value="ECO:0007669"/>
    <property type="project" value="UniProtKB-KW"/>
</dbReference>
<evidence type="ECO:0000256" key="5">
    <source>
        <dbReference type="ARBA" id="ARBA00022963"/>
    </source>
</evidence>
<dbReference type="OrthoDB" id="6121437at2759"/>
<dbReference type="GO" id="GO:0005829">
    <property type="term" value="C:cytosol"/>
    <property type="evidence" value="ECO:0007669"/>
    <property type="project" value="TreeGrafter"/>
</dbReference>
<evidence type="ECO:0000256" key="8">
    <source>
        <dbReference type="RuleBase" id="RU362103"/>
    </source>
</evidence>
<comment type="caution">
    <text evidence="10">The sequence shown here is derived from an EMBL/GenBank/DDBJ whole genome shotgun (WGS) entry which is preliminary data.</text>
</comment>
<dbReference type="EMBL" id="MCFI01000002">
    <property type="protein sequence ID" value="ORY86835.1"/>
    <property type="molecule type" value="Genomic_DNA"/>
</dbReference>
<comment type="similarity">
    <text evidence="2 8">Belongs to the lysophospholipase family.</text>
</comment>
<dbReference type="OMA" id="WALGRRF"/>
<organism evidence="10 11">
    <name type="scientific">Protomyces lactucae-debilis</name>
    <dbReference type="NCBI Taxonomy" id="2754530"/>
    <lineage>
        <taxon>Eukaryota</taxon>
        <taxon>Fungi</taxon>
        <taxon>Dikarya</taxon>
        <taxon>Ascomycota</taxon>
        <taxon>Taphrinomycotina</taxon>
        <taxon>Taphrinomycetes</taxon>
        <taxon>Taphrinales</taxon>
        <taxon>Protomycetaceae</taxon>
        <taxon>Protomyces</taxon>
    </lineage>
</organism>
<evidence type="ECO:0000256" key="4">
    <source>
        <dbReference type="ARBA" id="ARBA00022801"/>
    </source>
</evidence>
<evidence type="ECO:0000256" key="3">
    <source>
        <dbReference type="ARBA" id="ARBA00022525"/>
    </source>
</evidence>
<evidence type="ECO:0000256" key="1">
    <source>
        <dbReference type="ARBA" id="ARBA00004613"/>
    </source>
</evidence>
<evidence type="ECO:0000256" key="6">
    <source>
        <dbReference type="ARBA" id="ARBA00023098"/>
    </source>
</evidence>
<protein>
    <recommendedName>
        <fullName evidence="8">Lysophospholipase</fullName>
        <ecNumber evidence="8">3.1.1.5</ecNumber>
    </recommendedName>
</protein>
<dbReference type="SMART" id="SM00022">
    <property type="entry name" value="PLAc"/>
    <property type="match status" value="1"/>
</dbReference>
<dbReference type="RefSeq" id="XP_040727691.1">
    <property type="nucleotide sequence ID" value="XM_040871854.1"/>
</dbReference>
<feature type="domain" description="PLA2c" evidence="9">
    <location>
        <begin position="134"/>
        <end position="718"/>
    </location>
</feature>
<keyword evidence="6 7" id="KW-0443">Lipid metabolism</keyword>